<dbReference type="InterPro" id="IPR001750">
    <property type="entry name" value="ND/Mrp_TM"/>
</dbReference>
<evidence type="ECO:0000256" key="1">
    <source>
        <dbReference type="ARBA" id="ARBA00004651"/>
    </source>
</evidence>
<evidence type="ECO:0000256" key="7">
    <source>
        <dbReference type="RuleBase" id="RU000320"/>
    </source>
</evidence>
<comment type="subcellular location">
    <subcellularLocation>
        <location evidence="1">Cell membrane</location>
        <topology evidence="1">Multi-pass membrane protein</topology>
    </subcellularLocation>
    <subcellularLocation>
        <location evidence="7">Membrane</location>
        <topology evidence="7">Multi-pass membrane protein</topology>
    </subcellularLocation>
</comment>
<feature type="domain" description="NADH:quinone oxidoreductase/Mrp antiporter transmembrane" evidence="11">
    <location>
        <begin position="139"/>
        <end position="369"/>
    </location>
</feature>
<evidence type="ECO:0000259" key="11">
    <source>
        <dbReference type="Pfam" id="PF00361"/>
    </source>
</evidence>
<dbReference type="EMBL" id="PQSP01000006">
    <property type="protein sequence ID" value="RUS66177.1"/>
    <property type="molecule type" value="Genomic_DNA"/>
</dbReference>
<dbReference type="NCBIfam" id="NF009309">
    <property type="entry name" value="PRK12666.1"/>
    <property type="match status" value="1"/>
</dbReference>
<name>A0A433SBR2_9BURK</name>
<dbReference type="PANTHER" id="PTHR42703:SF1">
    <property type="entry name" value="NA(+)_H(+) ANTIPORTER SUBUNIT D1"/>
    <property type="match status" value="1"/>
</dbReference>
<feature type="transmembrane region" description="Helical" evidence="10">
    <location>
        <begin position="90"/>
        <end position="111"/>
    </location>
</feature>
<feature type="transmembrane region" description="Helical" evidence="10">
    <location>
        <begin position="413"/>
        <end position="435"/>
    </location>
</feature>
<accession>A0A433SBR2</accession>
<comment type="similarity">
    <text evidence="2">Belongs to the CPA3 antiporters (TC 2.A.63) subunit D family.</text>
</comment>
<dbReference type="RefSeq" id="WP_126980433.1">
    <property type="nucleotide sequence ID" value="NZ_CAWUGC010000019.1"/>
</dbReference>
<keyword evidence="5 10" id="KW-1133">Transmembrane helix</keyword>
<feature type="transmembrane region" description="Helical" evidence="10">
    <location>
        <begin position="441"/>
        <end position="463"/>
    </location>
</feature>
<proteinExistence type="inferred from homology"/>
<feature type="transmembrane region" description="Helical" evidence="10">
    <location>
        <begin position="42"/>
        <end position="60"/>
    </location>
</feature>
<evidence type="ECO:0000256" key="9">
    <source>
        <dbReference type="SAM" id="MobiDB-lite"/>
    </source>
</evidence>
<dbReference type="Proteomes" id="UP000286947">
    <property type="component" value="Unassembled WGS sequence"/>
</dbReference>
<evidence type="ECO:0000256" key="5">
    <source>
        <dbReference type="ARBA" id="ARBA00022989"/>
    </source>
</evidence>
<feature type="transmembrane region" description="Helical" evidence="10">
    <location>
        <begin position="470"/>
        <end position="496"/>
    </location>
</feature>
<keyword evidence="13" id="KW-1185">Reference proteome</keyword>
<keyword evidence="3" id="KW-1003">Cell membrane</keyword>
<sequence length="579" mass="62771">MIAWLEYSMPHLIVAPILLPMFTAAVLVAVREKHRSARSFINILACLLNVLVACALVYWVKERDASSAYGVYLPSNWDVPFGISLLVDRFSAMMLLVASIIGLSTALYAVARWDRAGVHFQTLFQVQLMGINGAFLTADLFNLFVFFEILLAASYGLVLHGSGPNRVRAGLHYIAINLVASFFFLIGVALIYNVTGTLSFAEIAQRLQVVNRAGHELLYIGFGVLAVAFLAKAAMWPLNFWLVSAYSSASAPSSAVFAILTKVGLYVILRLSSLFFSSPAVGEDQWFGSTWLTYGGMMTLVFGMVGILSTIRPSRLAAYATLVSSGTIMMAISFGQLSLTSAALYYLPGSTLAVAAFFLIAELIERSRSPEDAEQRAAEDEEDRLVFNLAELELEEKQNANLDEREEAIIGRAIPAAIAFLGVTFACCALLIAGLPPLAGFIAKFAMLNALINPSGAGSLNVIATDSVRWVALALIIVSGLFALISFSRAGIRYFWSPVNRTAPRLRIIESIPIVILLAACVLLTMRAEISLRYTYATSAALYQPADYIRAVMSTRPIPSPTNQERLTAPATPAAEVAP</sequence>
<protein>
    <submittedName>
        <fullName evidence="12">Na(+)/H(+) antiporter subunit D</fullName>
    </submittedName>
</protein>
<evidence type="ECO:0000256" key="10">
    <source>
        <dbReference type="SAM" id="Phobius"/>
    </source>
</evidence>
<keyword evidence="8" id="KW-0175">Coiled coil</keyword>
<dbReference type="AlphaFoldDB" id="A0A433SBR2"/>
<gene>
    <name evidence="12" type="primary">mrpD</name>
    <name evidence="12" type="ORF">CUZ56_02256</name>
</gene>
<feature type="coiled-coil region" evidence="8">
    <location>
        <begin position="375"/>
        <end position="407"/>
    </location>
</feature>
<evidence type="ECO:0000256" key="2">
    <source>
        <dbReference type="ARBA" id="ARBA00005346"/>
    </source>
</evidence>
<dbReference type="Pfam" id="PF00361">
    <property type="entry name" value="Proton_antipo_M"/>
    <property type="match status" value="1"/>
</dbReference>
<feature type="transmembrane region" description="Helical" evidence="10">
    <location>
        <begin position="217"/>
        <end position="243"/>
    </location>
</feature>
<dbReference type="InterPro" id="IPR050586">
    <property type="entry name" value="CPA3_Na-H_Antiporter_D"/>
</dbReference>
<keyword evidence="6 10" id="KW-0472">Membrane</keyword>
<dbReference type="PANTHER" id="PTHR42703">
    <property type="entry name" value="NADH DEHYDROGENASE"/>
    <property type="match status" value="1"/>
</dbReference>
<organism evidence="12 13">
    <name type="scientific">Saezia sanguinis</name>
    <dbReference type="NCBI Taxonomy" id="1965230"/>
    <lineage>
        <taxon>Bacteria</taxon>
        <taxon>Pseudomonadati</taxon>
        <taxon>Pseudomonadota</taxon>
        <taxon>Betaproteobacteria</taxon>
        <taxon>Burkholderiales</taxon>
        <taxon>Saeziaceae</taxon>
        <taxon>Saezia</taxon>
    </lineage>
</organism>
<evidence type="ECO:0000313" key="12">
    <source>
        <dbReference type="EMBL" id="RUS66177.1"/>
    </source>
</evidence>
<comment type="caution">
    <text evidence="12">The sequence shown here is derived from an EMBL/GenBank/DDBJ whole genome shotgun (WGS) entry which is preliminary data.</text>
</comment>
<feature type="transmembrane region" description="Helical" evidence="10">
    <location>
        <begin position="171"/>
        <end position="192"/>
    </location>
</feature>
<dbReference type="GO" id="GO:0005886">
    <property type="term" value="C:plasma membrane"/>
    <property type="evidence" value="ECO:0007669"/>
    <property type="project" value="UniProtKB-SubCell"/>
</dbReference>
<evidence type="ECO:0000313" key="13">
    <source>
        <dbReference type="Proteomes" id="UP000286947"/>
    </source>
</evidence>
<evidence type="ECO:0000256" key="3">
    <source>
        <dbReference type="ARBA" id="ARBA00022475"/>
    </source>
</evidence>
<feature type="transmembrane region" description="Helical" evidence="10">
    <location>
        <begin position="141"/>
        <end position="159"/>
    </location>
</feature>
<evidence type="ECO:0000256" key="6">
    <source>
        <dbReference type="ARBA" id="ARBA00023136"/>
    </source>
</evidence>
<feature type="transmembrane region" description="Helical" evidence="10">
    <location>
        <begin position="291"/>
        <end position="309"/>
    </location>
</feature>
<feature type="transmembrane region" description="Helical" evidence="10">
    <location>
        <begin position="508"/>
        <end position="526"/>
    </location>
</feature>
<feature type="transmembrane region" description="Helical" evidence="10">
    <location>
        <begin position="316"/>
        <end position="337"/>
    </location>
</feature>
<keyword evidence="4 7" id="KW-0812">Transmembrane</keyword>
<reference evidence="12 13" key="1">
    <citation type="submission" date="2018-01" db="EMBL/GenBank/DDBJ databases">
        <title>Saezia sanguinis gen. nov., sp. nov., in the order Burkholderiales isolated from human blood.</title>
        <authorList>
            <person name="Medina-Pascual M.J."/>
            <person name="Valdezate S."/>
            <person name="Monzon S."/>
            <person name="Cuesta I."/>
            <person name="Carrasco G."/>
            <person name="Villalon P."/>
            <person name="Saez-Nieto J.A."/>
        </authorList>
    </citation>
    <scope>NUCLEOTIDE SEQUENCE [LARGE SCALE GENOMIC DNA]</scope>
    <source>
        <strain evidence="12 13">CNM695-12</strain>
    </source>
</reference>
<dbReference type="OrthoDB" id="9768329at2"/>
<feature type="transmembrane region" description="Helical" evidence="10">
    <location>
        <begin position="343"/>
        <end position="361"/>
    </location>
</feature>
<evidence type="ECO:0000256" key="4">
    <source>
        <dbReference type="ARBA" id="ARBA00022692"/>
    </source>
</evidence>
<evidence type="ECO:0000256" key="8">
    <source>
        <dbReference type="SAM" id="Coils"/>
    </source>
</evidence>
<feature type="transmembrane region" description="Helical" evidence="10">
    <location>
        <begin position="12"/>
        <end position="30"/>
    </location>
</feature>
<feature type="compositionally biased region" description="Low complexity" evidence="9">
    <location>
        <begin position="568"/>
        <end position="579"/>
    </location>
</feature>
<feature type="region of interest" description="Disordered" evidence="9">
    <location>
        <begin position="559"/>
        <end position="579"/>
    </location>
</feature>